<proteinExistence type="predicted"/>
<dbReference type="RefSeq" id="WP_132926702.1">
    <property type="nucleotide sequence ID" value="NZ_SJOI01000001.1"/>
</dbReference>
<dbReference type="EMBL" id="SJOI01000001">
    <property type="protein sequence ID" value="TCL06917.1"/>
    <property type="molecule type" value="Genomic_DNA"/>
</dbReference>
<evidence type="ECO:0008006" key="3">
    <source>
        <dbReference type="Google" id="ProtNLM"/>
    </source>
</evidence>
<sequence length="126" mass="14662">MINPNKYLTVTWQMGGRTYPVLDCYGLVHEIRRDLELPEWPAFEGIIKEGEAMNQACNDFRPNVIRCQPEEGAVAACYRGRMIDHLGIVVLIEGQICVAECNPRKNVTFLPLQRFERQYLKVEYYH</sequence>
<reference evidence="1 2" key="1">
    <citation type="submission" date="2019-02" db="EMBL/GenBank/DDBJ databases">
        <title>Investigation of anaerobic lignin degradation for improved lignocellulosic biofuels.</title>
        <authorList>
            <person name="Deangelis K."/>
        </authorList>
    </citation>
    <scope>NUCLEOTIDE SEQUENCE [LARGE SCALE GENOMIC DNA]</scope>
    <source>
        <strain evidence="1 2">159R</strain>
    </source>
</reference>
<dbReference type="AlphaFoldDB" id="A0A4R1NII9"/>
<accession>A0A4R1NII9</accession>
<protein>
    <recommendedName>
        <fullName evidence="3">Nitrite transporter</fullName>
    </recommendedName>
</protein>
<evidence type="ECO:0000313" key="2">
    <source>
        <dbReference type="Proteomes" id="UP000294555"/>
    </source>
</evidence>
<keyword evidence="2" id="KW-1185">Reference proteome</keyword>
<organism evidence="1 2">
    <name type="scientific">Sodalis ligni</name>
    <dbReference type="NCBI Taxonomy" id="2697027"/>
    <lineage>
        <taxon>Bacteria</taxon>
        <taxon>Pseudomonadati</taxon>
        <taxon>Pseudomonadota</taxon>
        <taxon>Gammaproteobacteria</taxon>
        <taxon>Enterobacterales</taxon>
        <taxon>Bruguierivoracaceae</taxon>
        <taxon>Sodalis</taxon>
    </lineage>
</organism>
<dbReference type="Proteomes" id="UP000294555">
    <property type="component" value="Unassembled WGS sequence"/>
</dbReference>
<dbReference type="OrthoDB" id="9182016at2"/>
<gene>
    <name evidence="1" type="ORF">EZJ58_5215</name>
</gene>
<evidence type="ECO:0000313" key="1">
    <source>
        <dbReference type="EMBL" id="TCL06917.1"/>
    </source>
</evidence>
<comment type="caution">
    <text evidence="1">The sequence shown here is derived from an EMBL/GenBank/DDBJ whole genome shotgun (WGS) entry which is preliminary data.</text>
</comment>
<name>A0A4R1NII9_9GAMM</name>